<dbReference type="Proteomes" id="UP001500282">
    <property type="component" value="Unassembled WGS sequence"/>
</dbReference>
<protein>
    <submittedName>
        <fullName evidence="1">Uncharacterized protein</fullName>
    </submittedName>
</protein>
<comment type="caution">
    <text evidence="1">The sequence shown here is derived from an EMBL/GenBank/DDBJ whole genome shotgun (WGS) entry which is preliminary data.</text>
</comment>
<keyword evidence="2" id="KW-1185">Reference proteome</keyword>
<evidence type="ECO:0000313" key="2">
    <source>
        <dbReference type="Proteomes" id="UP001500282"/>
    </source>
</evidence>
<sequence>MRGEVLRALLLSHLTPAGEVAKADVRGARISGQLDPRHGDITSQCT</sequence>
<evidence type="ECO:0000313" key="1">
    <source>
        <dbReference type="EMBL" id="GAA1299007.1"/>
    </source>
</evidence>
<proteinExistence type="predicted"/>
<reference evidence="2" key="1">
    <citation type="journal article" date="2019" name="Int. J. Syst. Evol. Microbiol.">
        <title>The Global Catalogue of Microorganisms (GCM) 10K type strain sequencing project: providing services to taxonomists for standard genome sequencing and annotation.</title>
        <authorList>
            <consortium name="The Broad Institute Genomics Platform"/>
            <consortium name="The Broad Institute Genome Sequencing Center for Infectious Disease"/>
            <person name="Wu L."/>
            <person name="Ma J."/>
        </authorList>
    </citation>
    <scope>NUCLEOTIDE SEQUENCE [LARGE SCALE GENOMIC DNA]</scope>
    <source>
        <strain evidence="2">JCM 11448</strain>
    </source>
</reference>
<accession>A0ABP4HZH4</accession>
<dbReference type="EMBL" id="BAAAIH010000072">
    <property type="protein sequence ID" value="GAA1299007.1"/>
    <property type="molecule type" value="Genomic_DNA"/>
</dbReference>
<name>A0ABP4HZH4_9ACTN</name>
<gene>
    <name evidence="1" type="ORF">GCM10009579_78810</name>
</gene>
<organism evidence="1 2">
    <name type="scientific">Streptomyces javensis</name>
    <dbReference type="NCBI Taxonomy" id="114698"/>
    <lineage>
        <taxon>Bacteria</taxon>
        <taxon>Bacillati</taxon>
        <taxon>Actinomycetota</taxon>
        <taxon>Actinomycetes</taxon>
        <taxon>Kitasatosporales</taxon>
        <taxon>Streptomycetaceae</taxon>
        <taxon>Streptomyces</taxon>
        <taxon>Streptomyces violaceusniger group</taxon>
    </lineage>
</organism>